<name>A0ABS4S2Q9_PAEXY</name>
<comment type="caution">
    <text evidence="1">The sequence shown here is derived from an EMBL/GenBank/DDBJ whole genome shotgun (WGS) entry which is preliminary data.</text>
</comment>
<keyword evidence="2" id="KW-1185">Reference proteome</keyword>
<protein>
    <submittedName>
        <fullName evidence="1">Uncharacterized protein</fullName>
    </submittedName>
</protein>
<evidence type="ECO:0000313" key="2">
    <source>
        <dbReference type="Proteomes" id="UP000810207"/>
    </source>
</evidence>
<organism evidence="1 2">
    <name type="scientific">Paenibacillus xylanexedens</name>
    <dbReference type="NCBI Taxonomy" id="528191"/>
    <lineage>
        <taxon>Bacteria</taxon>
        <taxon>Bacillati</taxon>
        <taxon>Bacillota</taxon>
        <taxon>Bacilli</taxon>
        <taxon>Bacillales</taxon>
        <taxon>Paenibacillaceae</taxon>
        <taxon>Paenibacillus</taxon>
    </lineage>
</organism>
<gene>
    <name evidence="1" type="ORF">J2Z28_006109</name>
</gene>
<sequence length="45" mass="4919">MNALIPPHGELALFLQKHILFVSKRAQGHMMDGELEGSCGEPGEE</sequence>
<dbReference type="EMBL" id="JAGIKV010000038">
    <property type="protein sequence ID" value="MBP2249414.1"/>
    <property type="molecule type" value="Genomic_DNA"/>
</dbReference>
<reference evidence="1 2" key="1">
    <citation type="submission" date="2021-03" db="EMBL/GenBank/DDBJ databases">
        <title>Genomic Encyclopedia of Type Strains, Phase IV (KMG-IV): sequencing the most valuable type-strain genomes for metagenomic binning, comparative biology and taxonomic classification.</title>
        <authorList>
            <person name="Goeker M."/>
        </authorList>
    </citation>
    <scope>NUCLEOTIDE SEQUENCE [LARGE SCALE GENOMIC DNA]</scope>
    <source>
        <strain evidence="1 2">DSM 21292</strain>
    </source>
</reference>
<proteinExistence type="predicted"/>
<accession>A0ABS4S2Q9</accession>
<evidence type="ECO:0000313" key="1">
    <source>
        <dbReference type="EMBL" id="MBP2249414.1"/>
    </source>
</evidence>
<dbReference type="Proteomes" id="UP000810207">
    <property type="component" value="Unassembled WGS sequence"/>
</dbReference>